<reference evidence="2" key="1">
    <citation type="submission" date="2023-06" db="EMBL/GenBank/DDBJ databases">
        <title>Conoideocrella luteorostrata (Hypocreales: Clavicipitaceae), a potential biocontrol fungus for elongate hemlock scale in United States Christmas tree production areas.</title>
        <authorList>
            <person name="Barrett H."/>
            <person name="Lovett B."/>
            <person name="Macias A.M."/>
            <person name="Stajich J.E."/>
            <person name="Kasson M.T."/>
        </authorList>
    </citation>
    <scope>NUCLEOTIDE SEQUENCE</scope>
    <source>
        <strain evidence="2">ARSEF 14590</strain>
    </source>
</reference>
<organism evidence="2 3">
    <name type="scientific">Conoideocrella luteorostrata</name>
    <dbReference type="NCBI Taxonomy" id="1105319"/>
    <lineage>
        <taxon>Eukaryota</taxon>
        <taxon>Fungi</taxon>
        <taxon>Dikarya</taxon>
        <taxon>Ascomycota</taxon>
        <taxon>Pezizomycotina</taxon>
        <taxon>Sordariomycetes</taxon>
        <taxon>Hypocreomycetidae</taxon>
        <taxon>Hypocreales</taxon>
        <taxon>Clavicipitaceae</taxon>
        <taxon>Conoideocrella</taxon>
    </lineage>
</organism>
<proteinExistence type="predicted"/>
<keyword evidence="1" id="KW-0732">Signal</keyword>
<keyword evidence="3" id="KW-1185">Reference proteome</keyword>
<evidence type="ECO:0000256" key="1">
    <source>
        <dbReference type="SAM" id="SignalP"/>
    </source>
</evidence>
<evidence type="ECO:0000313" key="2">
    <source>
        <dbReference type="EMBL" id="KAK2596241.1"/>
    </source>
</evidence>
<accession>A0AAJ0CMT4</accession>
<name>A0AAJ0CMT4_9HYPO</name>
<comment type="caution">
    <text evidence="2">The sequence shown here is derived from an EMBL/GenBank/DDBJ whole genome shotgun (WGS) entry which is preliminary data.</text>
</comment>
<sequence length="112" mass="12456">MQTVVTGFNILLINSVIVKAYTGALYEDPNNCAQSDQYRRGWSCPDISVSQCCFKSDELFGSAEVVDEGTSPDKLYYGGTAFSKQGDNSCAVYVSTDRPVYEIRIRSFYLGY</sequence>
<feature type="signal peptide" evidence="1">
    <location>
        <begin position="1"/>
        <end position="20"/>
    </location>
</feature>
<dbReference type="Proteomes" id="UP001251528">
    <property type="component" value="Unassembled WGS sequence"/>
</dbReference>
<dbReference type="AlphaFoldDB" id="A0AAJ0CMT4"/>
<evidence type="ECO:0000313" key="3">
    <source>
        <dbReference type="Proteomes" id="UP001251528"/>
    </source>
</evidence>
<dbReference type="EMBL" id="JASWJB010000116">
    <property type="protein sequence ID" value="KAK2596241.1"/>
    <property type="molecule type" value="Genomic_DNA"/>
</dbReference>
<gene>
    <name evidence="2" type="ORF">QQS21_006333</name>
</gene>
<feature type="chain" id="PRO_5042607458" evidence="1">
    <location>
        <begin position="21"/>
        <end position="112"/>
    </location>
</feature>
<protein>
    <submittedName>
        <fullName evidence="2">Uncharacterized protein</fullName>
    </submittedName>
</protein>